<reference evidence="7 8" key="1">
    <citation type="submission" date="2024-06" db="EMBL/GenBank/DDBJ databases">
        <title>Pontibacter populi HYL7-15.</title>
        <authorList>
            <person name="Kim M.K."/>
        </authorList>
    </citation>
    <scope>NUCLEOTIDE SEQUENCE [LARGE SCALE GENOMIC DNA]</scope>
    <source>
        <strain evidence="7 8">HYL7-15</strain>
    </source>
</reference>
<feature type="domain" description="Transglutaminase-like" evidence="5">
    <location>
        <begin position="901"/>
        <end position="975"/>
    </location>
</feature>
<dbReference type="Gene3D" id="2.60.120.1130">
    <property type="match status" value="1"/>
</dbReference>
<name>A0ABV1RV89_9BACT</name>
<dbReference type="RefSeq" id="WP_350412554.1">
    <property type="nucleotide sequence ID" value="NZ_JBEOKT010000008.1"/>
</dbReference>
<dbReference type="InterPro" id="IPR024618">
    <property type="entry name" value="DUF3857"/>
</dbReference>
<dbReference type="Pfam" id="PF12969">
    <property type="entry name" value="DUF3857"/>
    <property type="match status" value="1"/>
</dbReference>
<dbReference type="InterPro" id="IPR002931">
    <property type="entry name" value="Transglutaminase-like"/>
</dbReference>
<dbReference type="InterPro" id="IPR011990">
    <property type="entry name" value="TPR-like_helical_dom_sf"/>
</dbReference>
<feature type="repeat" description="TPR" evidence="3">
    <location>
        <begin position="605"/>
        <end position="638"/>
    </location>
</feature>
<evidence type="ECO:0000313" key="7">
    <source>
        <dbReference type="EMBL" id="MER2998101.1"/>
    </source>
</evidence>
<dbReference type="Pfam" id="PF01841">
    <property type="entry name" value="Transglut_core"/>
    <property type="match status" value="1"/>
</dbReference>
<accession>A0ABV1RV89</accession>
<dbReference type="PROSITE" id="PS50005">
    <property type="entry name" value="TPR"/>
    <property type="match status" value="3"/>
</dbReference>
<keyword evidence="4" id="KW-0732">Signal</keyword>
<evidence type="ECO:0000259" key="6">
    <source>
        <dbReference type="Pfam" id="PF12969"/>
    </source>
</evidence>
<dbReference type="PANTHER" id="PTHR44943:SF4">
    <property type="entry name" value="TPR REPEAT-CONTAINING PROTEIN MJ0798"/>
    <property type="match status" value="1"/>
</dbReference>
<keyword evidence="1" id="KW-0677">Repeat</keyword>
<comment type="caution">
    <text evidence="7">The sequence shown here is derived from an EMBL/GenBank/DDBJ whole genome shotgun (WGS) entry which is preliminary data.</text>
</comment>
<dbReference type="InterPro" id="IPR019734">
    <property type="entry name" value="TPR_rpt"/>
</dbReference>
<feature type="signal peptide" evidence="4">
    <location>
        <begin position="1"/>
        <end position="30"/>
    </location>
</feature>
<dbReference type="Pfam" id="PF13432">
    <property type="entry name" value="TPR_16"/>
    <property type="match status" value="1"/>
</dbReference>
<protein>
    <submittedName>
        <fullName evidence="7">DUF3857 domain-containing protein</fullName>
    </submittedName>
</protein>
<dbReference type="Gene3D" id="1.25.40.10">
    <property type="entry name" value="Tetratricopeptide repeat domain"/>
    <property type="match status" value="2"/>
</dbReference>
<keyword evidence="8" id="KW-1185">Reference proteome</keyword>
<feature type="chain" id="PRO_5045178149" evidence="4">
    <location>
        <begin position="31"/>
        <end position="1259"/>
    </location>
</feature>
<dbReference type="Gene3D" id="2.60.40.3140">
    <property type="match status" value="1"/>
</dbReference>
<dbReference type="Proteomes" id="UP001476807">
    <property type="component" value="Unassembled WGS sequence"/>
</dbReference>
<evidence type="ECO:0000256" key="1">
    <source>
        <dbReference type="ARBA" id="ARBA00022737"/>
    </source>
</evidence>
<evidence type="ECO:0000259" key="5">
    <source>
        <dbReference type="Pfam" id="PF01841"/>
    </source>
</evidence>
<organism evidence="7 8">
    <name type="scientific">Pontibacter populi</name>
    <dbReference type="NCBI Taxonomy" id="890055"/>
    <lineage>
        <taxon>Bacteria</taxon>
        <taxon>Pseudomonadati</taxon>
        <taxon>Bacteroidota</taxon>
        <taxon>Cytophagia</taxon>
        <taxon>Cytophagales</taxon>
        <taxon>Hymenobacteraceae</taxon>
        <taxon>Pontibacter</taxon>
    </lineage>
</organism>
<dbReference type="PANTHER" id="PTHR44943">
    <property type="entry name" value="CELLULOSE SYNTHASE OPERON PROTEIN C"/>
    <property type="match status" value="1"/>
</dbReference>
<dbReference type="SMART" id="SM00028">
    <property type="entry name" value="TPR"/>
    <property type="match status" value="3"/>
</dbReference>
<feature type="repeat" description="TPR" evidence="3">
    <location>
        <begin position="571"/>
        <end position="604"/>
    </location>
</feature>
<dbReference type="InterPro" id="IPR051685">
    <property type="entry name" value="Ycf3/AcsC/BcsC/TPR_MFPF"/>
</dbReference>
<dbReference type="Pfam" id="PF13181">
    <property type="entry name" value="TPR_8"/>
    <property type="match status" value="2"/>
</dbReference>
<evidence type="ECO:0000256" key="3">
    <source>
        <dbReference type="PROSITE-ProRule" id="PRU00339"/>
    </source>
</evidence>
<feature type="domain" description="DUF3857" evidence="6">
    <location>
        <begin position="695"/>
        <end position="841"/>
    </location>
</feature>
<evidence type="ECO:0000313" key="8">
    <source>
        <dbReference type="Proteomes" id="UP001476807"/>
    </source>
</evidence>
<dbReference type="InterPro" id="IPR038765">
    <property type="entry name" value="Papain-like_cys_pep_sf"/>
</dbReference>
<gene>
    <name evidence="7" type="ORF">ABS362_11135</name>
</gene>
<dbReference type="SUPFAM" id="SSF54001">
    <property type="entry name" value="Cysteine proteinases"/>
    <property type="match status" value="1"/>
</dbReference>
<evidence type="ECO:0000256" key="4">
    <source>
        <dbReference type="SAM" id="SignalP"/>
    </source>
</evidence>
<dbReference type="SUPFAM" id="SSF48452">
    <property type="entry name" value="TPR-like"/>
    <property type="match status" value="1"/>
</dbReference>
<dbReference type="Gene3D" id="3.10.620.30">
    <property type="match status" value="1"/>
</dbReference>
<sequence>MFKSLLCGSYSRYLLLSLLFSLLAPSLAYSQNSASLDSAWKSFYSNDRQQARELFTKATKDVSTKAEAFLGLSLLATIDKTNSEAFAEYTRFVAANPAHYPYTFALWSTPAVTAGGGKKSQAQLAYLQNLANDTRANGTLRAMAQSITGSHYEAINNQKQAEASYSQIGAITDWQIVGEFENISASGFNKAYGPIKQGGSDAVFTNKAGAKVKWFNLPAFRSDRWIDFTYHFYTHNSVIYAQTFVNSPAEQEVELRMGVSGSLKAWVNDKLVLAEQEERNNDLDTYLTTVKLNKGYNRLLVQVAESYADRSNFMARLTDNTGKPITGLGFSKEPQVYTPENSYVAKAVPMFAEVYFEDLVKKEPTKALNHILLGHTYLRNEKKYEARKAFMAAQKLAPESSYIMSLLIELYQREDNRTQLATALEWLKDNDPENPFSLNLLFNDEVDKENYDNAAAILSKIEKASGIDENVYIKRLKLSYLNKKEADMIKIAEEAYAAFPENAEFVRIKYIIEKSVRKNSKSSIAILKNYLKENNHYEHSELLASDYFQKGNVADGLKIYEAAVARIPVAVGYQYKLGTVYAGLQDYKNAEIAYRKAINISPYIGMYWAELGKTLNNVGNKTEAIASYRKAVEYEPTDFSSIKELRKLENKKDVFDYFPAVDVYALFKAAPGVDAYPEDRSLVVHDEVQRVVYKSGASEEKHIFVLKVLDEQGVDNWKEYNIGYNSDQRLVVEKAEVIKRNGTKVPAETNDNQLVFTNLEAGDAIHFTYKLENYNKGRLASHFWHKYYFQHSLPYLRTKYSLLISPDVKFQYKMSQEPLEPVTSKPDADFDFYVWEKTNQKGLNYEDKMPALADVGQALHLSSIPDWNYVSNWYSDLASEKAKADFEVKEVVAELFKDKTKLTAEAKIKIIYDYIINNIRYSSVSFRQSGLIPQKASTVLNTRIGDCKDVSTLFVSMCKEVGVEAGLVLVNTRENGLNDLDLPSIEFNHCIAKVDLNGKTHYMELTSNYLPFGSLYSSALNSRTLEIKDEKHTQPLALGYLNPTVRKPNNIDRKTTITIKDRSLEVSETNYNTASMAASNKARYRHLSNKEREKEIQDGLKSYYTNASIKKLEFTGLEDVADTVGSKIEYTLQDIITQVGGMSLFSLPWSSKASSSDFVVNEDRMFPIDLSQVKYADMDRETITINIPTNKTLVEVPKTINYSCAYADYTLSCKKVNNTLQFTRELKYKGDVIPTASVPEFSAFYKKVIEADAKQIGIK</sequence>
<keyword evidence="2 3" id="KW-0802">TPR repeat</keyword>
<dbReference type="EMBL" id="JBEOKT010000008">
    <property type="protein sequence ID" value="MER2998101.1"/>
    <property type="molecule type" value="Genomic_DNA"/>
</dbReference>
<evidence type="ECO:0000256" key="2">
    <source>
        <dbReference type="ARBA" id="ARBA00022803"/>
    </source>
</evidence>
<feature type="repeat" description="TPR" evidence="3">
    <location>
        <begin position="367"/>
        <end position="400"/>
    </location>
</feature>
<proteinExistence type="predicted"/>